<dbReference type="PANTHER" id="PTHR44688">
    <property type="entry name" value="DNA-BINDING TRANSCRIPTIONAL ACTIVATOR DEVR_DOSR"/>
    <property type="match status" value="1"/>
</dbReference>
<keyword evidence="6" id="KW-1185">Reference proteome</keyword>
<dbReference type="PRINTS" id="PR00038">
    <property type="entry name" value="HTHLUXR"/>
</dbReference>
<dbReference type="AlphaFoldDB" id="A0A1M6NDS4"/>
<keyword evidence="2" id="KW-0238">DNA-binding</keyword>
<dbReference type="PANTHER" id="PTHR44688:SF16">
    <property type="entry name" value="DNA-BINDING TRANSCRIPTIONAL ACTIVATOR DEVR_DOSR"/>
    <property type="match status" value="1"/>
</dbReference>
<dbReference type="CDD" id="cd06170">
    <property type="entry name" value="LuxR_C_like"/>
    <property type="match status" value="1"/>
</dbReference>
<dbReference type="InterPro" id="IPR000792">
    <property type="entry name" value="Tscrpt_reg_LuxR_C"/>
</dbReference>
<dbReference type="STRING" id="216903.SAMN05444371_0366"/>
<dbReference type="EMBL" id="FRAM01000001">
    <property type="protein sequence ID" value="SHJ93902.1"/>
    <property type="molecule type" value="Genomic_DNA"/>
</dbReference>
<evidence type="ECO:0000313" key="5">
    <source>
        <dbReference type="EMBL" id="SHJ93902.1"/>
    </source>
</evidence>
<evidence type="ECO:0000256" key="3">
    <source>
        <dbReference type="ARBA" id="ARBA00023163"/>
    </source>
</evidence>
<protein>
    <submittedName>
        <fullName evidence="5">Regulatory protein, luxR family</fullName>
    </submittedName>
</protein>
<evidence type="ECO:0000256" key="2">
    <source>
        <dbReference type="ARBA" id="ARBA00023125"/>
    </source>
</evidence>
<dbReference type="PROSITE" id="PS00622">
    <property type="entry name" value="HTH_LUXR_1"/>
    <property type="match status" value="1"/>
</dbReference>
<gene>
    <name evidence="5" type="ORF">SAMN05444371_0366</name>
</gene>
<accession>A0A1M6NDS4</accession>
<dbReference type="PROSITE" id="PS50043">
    <property type="entry name" value="HTH_LUXR_2"/>
    <property type="match status" value="1"/>
</dbReference>
<dbReference type="Proteomes" id="UP000184498">
    <property type="component" value="Unassembled WGS sequence"/>
</dbReference>
<evidence type="ECO:0000313" key="6">
    <source>
        <dbReference type="Proteomes" id="UP000184498"/>
    </source>
</evidence>
<dbReference type="OrthoDB" id="965844at2"/>
<dbReference type="Pfam" id="PF00196">
    <property type="entry name" value="GerE"/>
    <property type="match status" value="1"/>
</dbReference>
<organism evidence="5 6">
    <name type="scientific">Epilithonimonas mollis</name>
    <dbReference type="NCBI Taxonomy" id="216903"/>
    <lineage>
        <taxon>Bacteria</taxon>
        <taxon>Pseudomonadati</taxon>
        <taxon>Bacteroidota</taxon>
        <taxon>Flavobacteriia</taxon>
        <taxon>Flavobacteriales</taxon>
        <taxon>Weeksellaceae</taxon>
        <taxon>Chryseobacterium group</taxon>
        <taxon>Epilithonimonas</taxon>
    </lineage>
</organism>
<reference evidence="6" key="1">
    <citation type="submission" date="2016-11" db="EMBL/GenBank/DDBJ databases">
        <authorList>
            <person name="Varghese N."/>
            <person name="Submissions S."/>
        </authorList>
    </citation>
    <scope>NUCLEOTIDE SEQUENCE [LARGE SCALE GENOMIC DNA]</scope>
    <source>
        <strain evidence="6">DSM 18016</strain>
    </source>
</reference>
<dbReference type="InterPro" id="IPR016032">
    <property type="entry name" value="Sig_transdc_resp-reg_C-effctor"/>
</dbReference>
<evidence type="ECO:0000259" key="4">
    <source>
        <dbReference type="PROSITE" id="PS50043"/>
    </source>
</evidence>
<dbReference type="GO" id="GO:0006355">
    <property type="term" value="P:regulation of DNA-templated transcription"/>
    <property type="evidence" value="ECO:0007669"/>
    <property type="project" value="InterPro"/>
</dbReference>
<evidence type="ECO:0000256" key="1">
    <source>
        <dbReference type="ARBA" id="ARBA00023015"/>
    </source>
</evidence>
<dbReference type="SUPFAM" id="SSF46894">
    <property type="entry name" value="C-terminal effector domain of the bipartite response regulators"/>
    <property type="match status" value="1"/>
</dbReference>
<name>A0A1M6NDS4_9FLAO</name>
<dbReference type="GO" id="GO:0003677">
    <property type="term" value="F:DNA binding"/>
    <property type="evidence" value="ECO:0007669"/>
    <property type="project" value="UniProtKB-KW"/>
</dbReference>
<dbReference type="Gene3D" id="3.30.450.20">
    <property type="entry name" value="PAS domain"/>
    <property type="match status" value="1"/>
</dbReference>
<dbReference type="Gene3D" id="1.10.10.10">
    <property type="entry name" value="Winged helix-like DNA-binding domain superfamily/Winged helix DNA-binding domain"/>
    <property type="match status" value="1"/>
</dbReference>
<dbReference type="SMART" id="SM00421">
    <property type="entry name" value="HTH_LUXR"/>
    <property type="match status" value="1"/>
</dbReference>
<sequence length="264" mass="30597">MENQYKVSSKREHPLLDVWNDYPQSLSNNAKSITSPPSIEKIIGDMFAMGEFYYYAINIPDSTLVNLHPNILKIHNLKKYPKYLKEIIDLIHPDDIEFVMEAERMTIEKMSEIGWEHQQSLKCSYCFRMLTSKGTYEMFHHQSLHISKDKSGALLQAVNIHTNIQHITQTNSYIVLVAGIGYRDDFHQLHYNKKPGQKLPDYSLTKRELEILSLLALGHSAKQISGILDLSYHTITTHRRNIFQKTDCTKTSELVKKAIDWGFI</sequence>
<dbReference type="InterPro" id="IPR036388">
    <property type="entry name" value="WH-like_DNA-bd_sf"/>
</dbReference>
<proteinExistence type="predicted"/>
<dbReference type="RefSeq" id="WP_072996147.1">
    <property type="nucleotide sequence ID" value="NZ_FRAM01000001.1"/>
</dbReference>
<keyword evidence="1" id="KW-0805">Transcription regulation</keyword>
<keyword evidence="3" id="KW-0804">Transcription</keyword>
<feature type="domain" description="HTH luxR-type" evidence="4">
    <location>
        <begin position="197"/>
        <end position="262"/>
    </location>
</feature>